<evidence type="ECO:0000313" key="2">
    <source>
        <dbReference type="EMBL" id="ACB52175.1"/>
    </source>
</evidence>
<reference evidence="2 3" key="1">
    <citation type="journal article" date="2008" name="Proc. Natl. Acad. Sci. U.S.A.">
        <title>The genome of Cyanothece 51142, a unicellular diazotrophic cyanobacterium important in the marine nitrogen cycle.</title>
        <authorList>
            <person name="Welsh E.A."/>
            <person name="Liberton M."/>
            <person name="Stoeckel J."/>
            <person name="Loh T."/>
            <person name="Elvitigala T."/>
            <person name="Wang C."/>
            <person name="Wollam A."/>
            <person name="Fulton R.S."/>
            <person name="Clifton S.W."/>
            <person name="Jacobs J.M."/>
            <person name="Aurora R."/>
            <person name="Ghosh B.K."/>
            <person name="Sherman L.A."/>
            <person name="Smith R.D."/>
            <person name="Wilson R.K."/>
            <person name="Pakrasi H.B."/>
        </authorList>
    </citation>
    <scope>NUCLEOTIDE SEQUENCE [LARGE SCALE GENOMIC DNA]</scope>
    <source>
        <strain evidence="3">ATCC 51142 / BH68</strain>
    </source>
</reference>
<dbReference type="OrthoDB" id="9797478at2"/>
<gene>
    <name evidence="2" type="ordered locus">cce_2827</name>
</gene>
<dbReference type="Gene3D" id="1.10.260.40">
    <property type="entry name" value="lambda repressor-like DNA-binding domains"/>
    <property type="match status" value="1"/>
</dbReference>
<accession>B1WUB3</accession>
<dbReference type="PROSITE" id="PS50943">
    <property type="entry name" value="HTH_CROC1"/>
    <property type="match status" value="1"/>
</dbReference>
<dbReference type="eggNOG" id="COG1396">
    <property type="taxonomic scope" value="Bacteria"/>
</dbReference>
<proteinExistence type="predicted"/>
<keyword evidence="3" id="KW-1185">Reference proteome</keyword>
<organism evidence="2 3">
    <name type="scientific">Crocosphaera subtropica (strain ATCC 51142 / BH68)</name>
    <name type="common">Cyanothece sp. (strain ATCC 51142)</name>
    <dbReference type="NCBI Taxonomy" id="43989"/>
    <lineage>
        <taxon>Bacteria</taxon>
        <taxon>Bacillati</taxon>
        <taxon>Cyanobacteriota</taxon>
        <taxon>Cyanophyceae</taxon>
        <taxon>Oscillatoriophycideae</taxon>
        <taxon>Chroococcales</taxon>
        <taxon>Aphanothecaceae</taxon>
        <taxon>Crocosphaera</taxon>
        <taxon>Crocosphaera subtropica</taxon>
    </lineage>
</organism>
<dbReference type="InterPro" id="IPR001387">
    <property type="entry name" value="Cro/C1-type_HTH"/>
</dbReference>
<sequence>MTLRDIRKARELTQERMAELLKIRQDSISRLEKRSDLLLSTLRSYINEILSVRSL</sequence>
<name>B1WUB3_CROS5</name>
<dbReference type="GO" id="GO:0003677">
    <property type="term" value="F:DNA binding"/>
    <property type="evidence" value="ECO:0007669"/>
    <property type="project" value="InterPro"/>
</dbReference>
<dbReference type="AlphaFoldDB" id="B1WUB3"/>
<protein>
    <recommendedName>
        <fullName evidence="1">HTH cro/C1-type domain-containing protein</fullName>
    </recommendedName>
</protein>
<dbReference type="HOGENOM" id="CLU_3024523_0_0_3"/>
<dbReference type="RefSeq" id="WP_009544493.1">
    <property type="nucleotide sequence ID" value="NC_010546.1"/>
</dbReference>
<dbReference type="SUPFAM" id="SSF47413">
    <property type="entry name" value="lambda repressor-like DNA-binding domains"/>
    <property type="match status" value="1"/>
</dbReference>
<evidence type="ECO:0000259" key="1">
    <source>
        <dbReference type="PROSITE" id="PS50943"/>
    </source>
</evidence>
<dbReference type="KEGG" id="cyt:cce_2827"/>
<feature type="domain" description="HTH cro/C1-type" evidence="1">
    <location>
        <begin position="3"/>
        <end position="33"/>
    </location>
</feature>
<evidence type="ECO:0000313" key="3">
    <source>
        <dbReference type="Proteomes" id="UP000001203"/>
    </source>
</evidence>
<dbReference type="EMBL" id="CP000806">
    <property type="protein sequence ID" value="ACB52175.1"/>
    <property type="molecule type" value="Genomic_DNA"/>
</dbReference>
<dbReference type="Proteomes" id="UP000001203">
    <property type="component" value="Chromosome circular"/>
</dbReference>
<dbReference type="Pfam" id="PF01381">
    <property type="entry name" value="HTH_3"/>
    <property type="match status" value="1"/>
</dbReference>
<dbReference type="InterPro" id="IPR010982">
    <property type="entry name" value="Lambda_DNA-bd_dom_sf"/>
</dbReference>